<dbReference type="AlphaFoldDB" id="A0A8J3IC81"/>
<protein>
    <recommendedName>
        <fullName evidence="2">Transposase IS701-like DDE domain-containing protein</fullName>
    </recommendedName>
</protein>
<dbReference type="Proteomes" id="UP000612362">
    <property type="component" value="Unassembled WGS sequence"/>
</dbReference>
<dbReference type="InterPro" id="IPR038721">
    <property type="entry name" value="IS701-like_DDE_dom"/>
</dbReference>
<dbReference type="InterPro" id="IPR012337">
    <property type="entry name" value="RNaseH-like_sf"/>
</dbReference>
<evidence type="ECO:0000313" key="3">
    <source>
        <dbReference type="EMBL" id="GHO51346.1"/>
    </source>
</evidence>
<dbReference type="NCBIfam" id="NF033540">
    <property type="entry name" value="transpos_IS701"/>
    <property type="match status" value="1"/>
</dbReference>
<organism evidence="3 4">
    <name type="scientific">Ktedonospora formicarum</name>
    <dbReference type="NCBI Taxonomy" id="2778364"/>
    <lineage>
        <taxon>Bacteria</taxon>
        <taxon>Bacillati</taxon>
        <taxon>Chloroflexota</taxon>
        <taxon>Ktedonobacteria</taxon>
        <taxon>Ktedonobacterales</taxon>
        <taxon>Ktedonobacteraceae</taxon>
        <taxon>Ktedonospora</taxon>
    </lineage>
</organism>
<dbReference type="Pfam" id="PF13546">
    <property type="entry name" value="DDE_5"/>
    <property type="match status" value="1"/>
</dbReference>
<keyword evidence="1" id="KW-0812">Transmembrane</keyword>
<comment type="caution">
    <text evidence="3">The sequence shown here is derived from an EMBL/GenBank/DDBJ whole genome shotgun (WGS) entry which is preliminary data.</text>
</comment>
<gene>
    <name evidence="3" type="ORF">KSX_95090</name>
</gene>
<feature type="transmembrane region" description="Helical" evidence="1">
    <location>
        <begin position="241"/>
        <end position="265"/>
    </location>
</feature>
<keyword evidence="1" id="KW-1133">Transmembrane helix</keyword>
<dbReference type="RefSeq" id="WP_236031955.1">
    <property type="nucleotide sequence ID" value="NZ_BNJF01000011.1"/>
</dbReference>
<name>A0A8J3IC81_9CHLR</name>
<evidence type="ECO:0000313" key="4">
    <source>
        <dbReference type="Proteomes" id="UP000612362"/>
    </source>
</evidence>
<sequence length="330" mass="38070">MQRLLAQAVWDTDGGRDDLRAYVLLHLGTEGAVLVIDETSFPKQGTHSAVVGLLYCGTTGQVENCQVGVFLSYVTSRGHALIDRELYLPLDWCEDAERRRVAHIPEAVRFQTKPELARQMIERSRRASVPFEWVVADTVYGGNFDLRNWLEAQEFHYVLAVPCHEPVAFHTLQGRRREEAALVEMFLPNQIEWYQFSMSEGPQGPRLFDWALGPMLYRWEDDGCHFLLIRRSLTDPLEKRYYFVFVPVGLTLGGIVAALGCRWHIEPEVFAKVRFVLDLQTKLVVYVPGLNKIHNRRSFHNSKYKSSLWAWDEDYGNETVLCLQLITNHQ</sequence>
<dbReference type="EMBL" id="BNJF01000011">
    <property type="protein sequence ID" value="GHO51346.1"/>
    <property type="molecule type" value="Genomic_DNA"/>
</dbReference>
<dbReference type="InterPro" id="IPR039365">
    <property type="entry name" value="IS701-like"/>
</dbReference>
<dbReference type="PANTHER" id="PTHR33627:SF1">
    <property type="entry name" value="TRANSPOSASE"/>
    <property type="match status" value="1"/>
</dbReference>
<dbReference type="SUPFAM" id="SSF53098">
    <property type="entry name" value="Ribonuclease H-like"/>
    <property type="match status" value="1"/>
</dbReference>
<evidence type="ECO:0000259" key="2">
    <source>
        <dbReference type="Pfam" id="PF13546"/>
    </source>
</evidence>
<feature type="domain" description="Transposase IS701-like DDE" evidence="2">
    <location>
        <begin position="1"/>
        <end position="169"/>
    </location>
</feature>
<keyword evidence="1" id="KW-0472">Membrane</keyword>
<dbReference type="PANTHER" id="PTHR33627">
    <property type="entry name" value="TRANSPOSASE"/>
    <property type="match status" value="1"/>
</dbReference>
<keyword evidence="4" id="KW-1185">Reference proteome</keyword>
<proteinExistence type="predicted"/>
<evidence type="ECO:0000256" key="1">
    <source>
        <dbReference type="SAM" id="Phobius"/>
    </source>
</evidence>
<accession>A0A8J3IC81</accession>
<reference evidence="3" key="1">
    <citation type="submission" date="2020-10" db="EMBL/GenBank/DDBJ databases">
        <title>Taxonomic study of unclassified bacteria belonging to the class Ktedonobacteria.</title>
        <authorList>
            <person name="Yabe S."/>
            <person name="Wang C.M."/>
            <person name="Zheng Y."/>
            <person name="Sakai Y."/>
            <person name="Cavaletti L."/>
            <person name="Monciardini P."/>
            <person name="Donadio S."/>
        </authorList>
    </citation>
    <scope>NUCLEOTIDE SEQUENCE</scope>
    <source>
        <strain evidence="3">SOSP1-1</strain>
    </source>
</reference>